<keyword evidence="3" id="KW-1185">Reference proteome</keyword>
<sequence length="65" mass="7304">LAFECMYVAEGIFELFRTEEEALNIERLHNLHCAWPGRRFLVFPVISSFTVGSSSTSCVTMSSSV</sequence>
<dbReference type="Proteomes" id="UP000001555">
    <property type="component" value="Unassembled WGS sequence"/>
</dbReference>
<evidence type="ECO:0000313" key="1">
    <source>
        <dbReference type="EMBL" id="EEC06514.1"/>
    </source>
</evidence>
<reference evidence="2" key="2">
    <citation type="submission" date="2020-05" db="UniProtKB">
        <authorList>
            <consortium name="EnsemblMetazoa"/>
        </authorList>
    </citation>
    <scope>IDENTIFICATION</scope>
    <source>
        <strain evidence="2">wikel</strain>
    </source>
</reference>
<protein>
    <submittedName>
        <fullName evidence="1 2">Uncharacterized protein</fullName>
    </submittedName>
</protein>
<feature type="non-terminal residue" evidence="1">
    <location>
        <position position="1"/>
    </location>
</feature>
<dbReference type="VEuPathDB" id="VectorBase:ISCI005134"/>
<name>B7PIU2_IXOSC</name>
<dbReference type="AlphaFoldDB" id="B7PIU2"/>
<dbReference type="EnsemblMetazoa" id="ISCW005134-RA">
    <property type="protein sequence ID" value="ISCW005134-PA"/>
    <property type="gene ID" value="ISCW005134"/>
</dbReference>
<dbReference type="EMBL" id="DS721678">
    <property type="protein sequence ID" value="EEC06514.1"/>
    <property type="molecule type" value="Genomic_DNA"/>
</dbReference>
<accession>B7PIU2</accession>
<dbReference type="PaxDb" id="6945-B7PIU2"/>
<evidence type="ECO:0000313" key="3">
    <source>
        <dbReference type="Proteomes" id="UP000001555"/>
    </source>
</evidence>
<evidence type="ECO:0000313" key="2">
    <source>
        <dbReference type="EnsemblMetazoa" id="ISCW005134-PA"/>
    </source>
</evidence>
<reference evidence="1 3" key="1">
    <citation type="submission" date="2008-03" db="EMBL/GenBank/DDBJ databases">
        <title>Annotation of Ixodes scapularis.</title>
        <authorList>
            <consortium name="Ixodes scapularis Genome Project Consortium"/>
            <person name="Caler E."/>
            <person name="Hannick L.I."/>
            <person name="Bidwell S."/>
            <person name="Joardar V."/>
            <person name="Thiagarajan M."/>
            <person name="Amedeo P."/>
            <person name="Galinsky K.J."/>
            <person name="Schobel S."/>
            <person name="Inman J."/>
            <person name="Hostetler J."/>
            <person name="Miller J."/>
            <person name="Hammond M."/>
            <person name="Megy K."/>
            <person name="Lawson D."/>
            <person name="Kodira C."/>
            <person name="Sutton G."/>
            <person name="Meyer J."/>
            <person name="Hill C.A."/>
            <person name="Birren B."/>
            <person name="Nene V."/>
            <person name="Collins F."/>
            <person name="Alarcon-Chaidez F."/>
            <person name="Wikel S."/>
            <person name="Strausberg R."/>
        </authorList>
    </citation>
    <scope>NUCLEOTIDE SEQUENCE [LARGE SCALE GENOMIC DNA]</scope>
    <source>
        <strain evidence="3">Wikel</strain>
        <strain evidence="1">Wikel colony</strain>
    </source>
</reference>
<organism>
    <name type="scientific">Ixodes scapularis</name>
    <name type="common">Black-legged tick</name>
    <name type="synonym">Deer tick</name>
    <dbReference type="NCBI Taxonomy" id="6945"/>
    <lineage>
        <taxon>Eukaryota</taxon>
        <taxon>Metazoa</taxon>
        <taxon>Ecdysozoa</taxon>
        <taxon>Arthropoda</taxon>
        <taxon>Chelicerata</taxon>
        <taxon>Arachnida</taxon>
        <taxon>Acari</taxon>
        <taxon>Parasitiformes</taxon>
        <taxon>Ixodida</taxon>
        <taxon>Ixodoidea</taxon>
        <taxon>Ixodidae</taxon>
        <taxon>Ixodinae</taxon>
        <taxon>Ixodes</taxon>
    </lineage>
</organism>
<dbReference type="EMBL" id="ABJB010887488">
    <property type="status" value="NOT_ANNOTATED_CDS"/>
    <property type="molecule type" value="Genomic_DNA"/>
</dbReference>
<feature type="non-terminal residue" evidence="1">
    <location>
        <position position="65"/>
    </location>
</feature>
<dbReference type="HOGENOM" id="CLU_2856277_0_0_1"/>
<gene>
    <name evidence="1" type="ORF">IscW_ISCW005134</name>
</gene>
<proteinExistence type="predicted"/>
<dbReference type="VEuPathDB" id="VectorBase:ISCW005134"/>
<dbReference type="InParanoid" id="B7PIU2"/>